<reference evidence="2 3" key="1">
    <citation type="submission" date="2016-10" db="EMBL/GenBank/DDBJ databases">
        <authorList>
            <person name="de Groot N.N."/>
        </authorList>
    </citation>
    <scope>NUCLEOTIDE SEQUENCE [LARGE SCALE GENOMIC DNA]</scope>
    <source>
        <strain evidence="2 3">BS3662</strain>
    </source>
</reference>
<name>A0A1H5L2F4_9PSED</name>
<feature type="transmembrane region" description="Helical" evidence="1">
    <location>
        <begin position="12"/>
        <end position="34"/>
    </location>
</feature>
<sequence>MTKRIFTNKQSFFWLVVLVFVNAAILAVVASYNVSMSHDRKMLRTQEPLLIEGADGDEYFYALPAGVTLYYDKRFSEGHDRYIVYLNHKGAIAHEDVPMRPEYRGNFISPLWVSNIDPEILKKNFKRAPLSREDVAAAIKSNEITRDDLVDIIRSLPD</sequence>
<gene>
    <name evidence="2" type="ORF">SAMN04490194_3657</name>
</gene>
<dbReference type="AlphaFoldDB" id="A0A1H5L2F4"/>
<proteinExistence type="predicted"/>
<evidence type="ECO:0000313" key="2">
    <source>
        <dbReference type="EMBL" id="SEE71164.1"/>
    </source>
</evidence>
<evidence type="ECO:0000313" key="3">
    <source>
        <dbReference type="Proteomes" id="UP000198985"/>
    </source>
</evidence>
<dbReference type="RefSeq" id="WP_084323655.1">
    <property type="nucleotide sequence ID" value="NZ_FNTY01000002.1"/>
</dbReference>
<keyword evidence="1" id="KW-0812">Transmembrane</keyword>
<evidence type="ECO:0000256" key="1">
    <source>
        <dbReference type="SAM" id="Phobius"/>
    </source>
</evidence>
<organism evidence="2 3">
    <name type="scientific">Pseudomonas migulae</name>
    <dbReference type="NCBI Taxonomy" id="78543"/>
    <lineage>
        <taxon>Bacteria</taxon>
        <taxon>Pseudomonadati</taxon>
        <taxon>Pseudomonadota</taxon>
        <taxon>Gammaproteobacteria</taxon>
        <taxon>Pseudomonadales</taxon>
        <taxon>Pseudomonadaceae</taxon>
        <taxon>Pseudomonas</taxon>
    </lineage>
</organism>
<keyword evidence="1" id="KW-1133">Transmembrane helix</keyword>
<dbReference type="Proteomes" id="UP000198985">
    <property type="component" value="Unassembled WGS sequence"/>
</dbReference>
<accession>A0A1H5L2F4</accession>
<keyword evidence="1" id="KW-0472">Membrane</keyword>
<protein>
    <submittedName>
        <fullName evidence="2">Uncharacterized protein</fullName>
    </submittedName>
</protein>
<dbReference type="EMBL" id="FNTY01000002">
    <property type="protein sequence ID" value="SEE71164.1"/>
    <property type="molecule type" value="Genomic_DNA"/>
</dbReference>